<dbReference type="InterPro" id="IPR036866">
    <property type="entry name" value="RibonucZ/Hydroxyglut_hydro"/>
</dbReference>
<dbReference type="CDD" id="cd07721">
    <property type="entry name" value="yflN-like_MBL-fold"/>
    <property type="match status" value="1"/>
</dbReference>
<keyword evidence="2" id="KW-0378">Hydrolase</keyword>
<dbReference type="InterPro" id="IPR050855">
    <property type="entry name" value="NDM-1-like"/>
</dbReference>
<sequence>MRLNRRLLLTGSSGVLGVTVLNTVTGCSGSDPAGTPSAAAPPPGLVGDWRRVDLSFVSVYLLVRGREVAVVDTGTPGSEASVEAGLKAAGLGWDSVRHVILTHQHQDHAGGLAAIAPLVGATLYAGEADVAAIDAAGDTLTPLKDGDEVFGLQIIGTPGHTLGHVSIFEPGTGVLVTGDALRNQNGLEGSAPQYTADATQAAASVKKLAGLEVKAILPGHGEPLTTGAKEALQKLAASL</sequence>
<dbReference type="PROSITE" id="PS51257">
    <property type="entry name" value="PROKAR_LIPOPROTEIN"/>
    <property type="match status" value="1"/>
</dbReference>
<dbReference type="Gene3D" id="3.60.15.10">
    <property type="entry name" value="Ribonuclease Z/Hydroxyacylglutathione hydrolase-like"/>
    <property type="match status" value="1"/>
</dbReference>
<dbReference type="AlphaFoldDB" id="A0A7W5FD15"/>
<dbReference type="PANTHER" id="PTHR42951">
    <property type="entry name" value="METALLO-BETA-LACTAMASE DOMAIN-CONTAINING"/>
    <property type="match status" value="1"/>
</dbReference>
<comment type="caution">
    <text evidence="2">The sequence shown here is derived from an EMBL/GenBank/DDBJ whole genome shotgun (WGS) entry which is preliminary data.</text>
</comment>
<feature type="domain" description="Metallo-beta-lactamase" evidence="1">
    <location>
        <begin position="56"/>
        <end position="220"/>
    </location>
</feature>
<reference evidence="2 3" key="1">
    <citation type="submission" date="2020-08" db="EMBL/GenBank/DDBJ databases">
        <title>Genomic Encyclopedia of Type Strains, Phase III (KMG-III): the genomes of soil and plant-associated and newly described type strains.</title>
        <authorList>
            <person name="Whitman W."/>
        </authorList>
    </citation>
    <scope>NUCLEOTIDE SEQUENCE [LARGE SCALE GENOMIC DNA]</scope>
    <source>
        <strain evidence="2 3">CECT 3287</strain>
    </source>
</reference>
<proteinExistence type="predicted"/>
<name>A0A7W5FD15_9ACTN</name>
<gene>
    <name evidence="2" type="ORF">FHR83_001484</name>
</gene>
<organism evidence="2 3">
    <name type="scientific">Actinoplanes campanulatus</name>
    <dbReference type="NCBI Taxonomy" id="113559"/>
    <lineage>
        <taxon>Bacteria</taxon>
        <taxon>Bacillati</taxon>
        <taxon>Actinomycetota</taxon>
        <taxon>Actinomycetes</taxon>
        <taxon>Micromonosporales</taxon>
        <taxon>Micromonosporaceae</taxon>
        <taxon>Actinoplanes</taxon>
    </lineage>
</organism>
<dbReference type="EMBL" id="JACHXF010000002">
    <property type="protein sequence ID" value="MBB3093835.1"/>
    <property type="molecule type" value="Genomic_DNA"/>
</dbReference>
<dbReference type="SMART" id="SM00849">
    <property type="entry name" value="Lactamase_B"/>
    <property type="match status" value="1"/>
</dbReference>
<dbReference type="RefSeq" id="WP_183217868.1">
    <property type="nucleotide sequence ID" value="NZ_BMPW01000002.1"/>
</dbReference>
<dbReference type="Pfam" id="PF00753">
    <property type="entry name" value="Lactamase_B"/>
    <property type="match status" value="1"/>
</dbReference>
<protein>
    <submittedName>
        <fullName evidence="2">Glyoxylase-like metal-dependent hydrolase (Beta-lactamase superfamily II)</fullName>
    </submittedName>
</protein>
<evidence type="ECO:0000313" key="3">
    <source>
        <dbReference type="Proteomes" id="UP000590749"/>
    </source>
</evidence>
<dbReference type="Proteomes" id="UP000590749">
    <property type="component" value="Unassembled WGS sequence"/>
</dbReference>
<dbReference type="GO" id="GO:0016787">
    <property type="term" value="F:hydrolase activity"/>
    <property type="evidence" value="ECO:0007669"/>
    <property type="project" value="UniProtKB-KW"/>
</dbReference>
<dbReference type="SUPFAM" id="SSF56281">
    <property type="entry name" value="Metallo-hydrolase/oxidoreductase"/>
    <property type="match status" value="1"/>
</dbReference>
<evidence type="ECO:0000313" key="2">
    <source>
        <dbReference type="EMBL" id="MBB3093835.1"/>
    </source>
</evidence>
<accession>A0A7W5FD15</accession>
<dbReference type="InterPro" id="IPR001279">
    <property type="entry name" value="Metallo-B-lactamas"/>
</dbReference>
<evidence type="ECO:0000259" key="1">
    <source>
        <dbReference type="SMART" id="SM00849"/>
    </source>
</evidence>
<dbReference type="PANTHER" id="PTHR42951:SF17">
    <property type="entry name" value="METALLO-BETA-LACTAMASE DOMAIN-CONTAINING PROTEIN"/>
    <property type="match status" value="1"/>
</dbReference>
<keyword evidence="3" id="KW-1185">Reference proteome</keyword>